<gene>
    <name evidence="2" type="ORF">EVI01_19240</name>
</gene>
<keyword evidence="1" id="KW-0812">Transmembrane</keyword>
<feature type="transmembrane region" description="Helical" evidence="1">
    <location>
        <begin position="18"/>
        <end position="43"/>
    </location>
</feature>
<evidence type="ECO:0000256" key="1">
    <source>
        <dbReference type="SAM" id="Phobius"/>
    </source>
</evidence>
<organism evidence="2 3">
    <name type="scientific">Enterococcus villorum</name>
    <dbReference type="NCBI Taxonomy" id="112904"/>
    <lineage>
        <taxon>Bacteria</taxon>
        <taxon>Bacillati</taxon>
        <taxon>Bacillota</taxon>
        <taxon>Bacilli</taxon>
        <taxon>Lactobacillales</taxon>
        <taxon>Enterococcaceae</taxon>
        <taxon>Enterococcus</taxon>
    </lineage>
</organism>
<dbReference type="Proteomes" id="UP000321830">
    <property type="component" value="Unassembled WGS sequence"/>
</dbReference>
<evidence type="ECO:0000313" key="3">
    <source>
        <dbReference type="Proteomes" id="UP000321830"/>
    </source>
</evidence>
<reference evidence="2 3" key="1">
    <citation type="submission" date="2019-07" db="EMBL/GenBank/DDBJ databases">
        <title>Whole genome shotgun sequence of Enterococcus villorum NBRC 100699.</title>
        <authorList>
            <person name="Hosoyama A."/>
            <person name="Uohara A."/>
            <person name="Ohji S."/>
            <person name="Ichikawa N."/>
        </authorList>
    </citation>
    <scope>NUCLEOTIDE SEQUENCE [LARGE SCALE GENOMIC DNA]</scope>
    <source>
        <strain evidence="2 3">NBRC 100699</strain>
    </source>
</reference>
<proteinExistence type="predicted"/>
<dbReference type="RefSeq" id="WP_010751741.1">
    <property type="nucleotide sequence ID" value="NZ_BJWF01000027.1"/>
</dbReference>
<comment type="caution">
    <text evidence="2">The sequence shown here is derived from an EMBL/GenBank/DDBJ whole genome shotgun (WGS) entry which is preliminary data.</text>
</comment>
<keyword evidence="1" id="KW-0472">Membrane</keyword>
<sequence length="126" mass="15042">MLIEVPIRKEILTYQEKLFFGFSLRQFISGTLTVIFVVTLGIINHQFWRLPIDDIGLVFMFISAPILSIRWLKPNHLPLEKYLLIRWNYFKLAKYYTYLIVEEVQSNAMVAGQEKRHQRKQCEYGN</sequence>
<evidence type="ECO:0008006" key="4">
    <source>
        <dbReference type="Google" id="ProtNLM"/>
    </source>
</evidence>
<dbReference type="EMBL" id="BJWF01000027">
    <property type="protein sequence ID" value="GEL92587.1"/>
    <property type="molecule type" value="Genomic_DNA"/>
</dbReference>
<protein>
    <recommendedName>
        <fullName evidence="4">PrgI family protein</fullName>
    </recommendedName>
</protein>
<dbReference type="AlphaFoldDB" id="A0A511J3I9"/>
<evidence type="ECO:0000313" key="2">
    <source>
        <dbReference type="EMBL" id="GEL92587.1"/>
    </source>
</evidence>
<feature type="transmembrane region" description="Helical" evidence="1">
    <location>
        <begin position="55"/>
        <end position="72"/>
    </location>
</feature>
<dbReference type="Pfam" id="PF12666">
    <property type="entry name" value="PrgI"/>
    <property type="match status" value="1"/>
</dbReference>
<name>A0A511J3I9_9ENTE</name>
<keyword evidence="1" id="KW-1133">Transmembrane helix</keyword>
<dbReference type="InterPro" id="IPR024414">
    <property type="entry name" value="Uncharacterised_PrgI"/>
</dbReference>
<accession>A0A511J3I9</accession>